<evidence type="ECO:0000313" key="4">
    <source>
        <dbReference type="EMBL" id="QCI85752.1"/>
    </source>
</evidence>
<keyword evidence="2" id="KW-0378">Hydrolase</keyword>
<dbReference type="GO" id="GO:0009313">
    <property type="term" value="P:oligosaccharide catabolic process"/>
    <property type="evidence" value="ECO:0007669"/>
    <property type="project" value="TreeGrafter"/>
</dbReference>
<name>A0A4D7CSR0_9ENTE</name>
<dbReference type="Gene3D" id="3.20.20.80">
    <property type="entry name" value="Glycosidases"/>
    <property type="match status" value="1"/>
</dbReference>
<dbReference type="GO" id="GO:0004556">
    <property type="term" value="F:alpha-amylase activity"/>
    <property type="evidence" value="ECO:0007669"/>
    <property type="project" value="TreeGrafter"/>
</dbReference>
<evidence type="ECO:0000256" key="2">
    <source>
        <dbReference type="ARBA" id="ARBA00022801"/>
    </source>
</evidence>
<comment type="similarity">
    <text evidence="1">Belongs to the glycosyl hydrolase 13 family.</text>
</comment>
<dbReference type="Pfam" id="PF16657">
    <property type="entry name" value="Malt_amylase_C"/>
    <property type="match status" value="1"/>
</dbReference>
<dbReference type="Proteomes" id="UP000298615">
    <property type="component" value="Chromosome"/>
</dbReference>
<dbReference type="InterPro" id="IPR013780">
    <property type="entry name" value="Glyco_hydro_b"/>
</dbReference>
<dbReference type="CDD" id="cd11333">
    <property type="entry name" value="AmyAc_SI_OligoGlu_DGase"/>
    <property type="match status" value="1"/>
</dbReference>
<dbReference type="InterPro" id="IPR045857">
    <property type="entry name" value="O16G_dom_2"/>
</dbReference>
<dbReference type="SMART" id="SM00642">
    <property type="entry name" value="Aamy"/>
    <property type="match status" value="1"/>
</dbReference>
<dbReference type="KEGG" id="vao:FA707_01675"/>
<gene>
    <name evidence="4" type="ORF">FA707_01675</name>
</gene>
<protein>
    <submittedName>
        <fullName evidence="4">Alpha-glucosidase</fullName>
    </submittedName>
</protein>
<dbReference type="PANTHER" id="PTHR10357:SF179">
    <property type="entry name" value="NEUTRAL AND BASIC AMINO ACID TRANSPORT PROTEIN RBAT"/>
    <property type="match status" value="1"/>
</dbReference>
<proteinExistence type="inferred from homology"/>
<evidence type="ECO:0000256" key="3">
    <source>
        <dbReference type="ARBA" id="ARBA00023295"/>
    </source>
</evidence>
<dbReference type="Gene3D" id="2.60.40.1180">
    <property type="entry name" value="Golgi alpha-mannosidase II"/>
    <property type="match status" value="1"/>
</dbReference>
<dbReference type="EMBL" id="CP039712">
    <property type="protein sequence ID" value="QCI85752.1"/>
    <property type="molecule type" value="Genomic_DNA"/>
</dbReference>
<dbReference type="SUPFAM" id="SSF51011">
    <property type="entry name" value="Glycosyl hydrolase domain"/>
    <property type="match status" value="1"/>
</dbReference>
<dbReference type="OrthoDB" id="9805159at2"/>
<dbReference type="AlphaFoldDB" id="A0A4D7CSR0"/>
<dbReference type="InterPro" id="IPR032091">
    <property type="entry name" value="Malt_amylase-like_C"/>
</dbReference>
<dbReference type="Pfam" id="PF00128">
    <property type="entry name" value="Alpha-amylase"/>
    <property type="match status" value="1"/>
</dbReference>
<evidence type="ECO:0000256" key="1">
    <source>
        <dbReference type="ARBA" id="ARBA00008061"/>
    </source>
</evidence>
<organism evidence="4 5">
    <name type="scientific">Vagococcus zengguangii</name>
    <dbReference type="NCBI Taxonomy" id="2571750"/>
    <lineage>
        <taxon>Bacteria</taxon>
        <taxon>Bacillati</taxon>
        <taxon>Bacillota</taxon>
        <taxon>Bacilli</taxon>
        <taxon>Lactobacillales</taxon>
        <taxon>Enterococcaceae</taxon>
        <taxon>Vagococcus</taxon>
    </lineage>
</organism>
<evidence type="ECO:0000313" key="5">
    <source>
        <dbReference type="Proteomes" id="UP000298615"/>
    </source>
</evidence>
<dbReference type="NCBIfam" id="NF008183">
    <property type="entry name" value="PRK10933.1"/>
    <property type="match status" value="1"/>
</dbReference>
<sequence>MKQTHWWQEVVVYQIYPRSFKDSNGDGIGDLNGIIEKLDYLEKLGIGAIWLSPVYQSPNDDNGYDISDYEAIMDEFGTMAEMDLLIAEAKKRGIQIIMDLVVNHTSDEHAWFVEAKSSIDSKYRDFYVWRKPVNGQVPNNLQSTFLGPAWEFDETTGEYYLHLFSKKQPDLNWENPEMRQAVYDMMNFWIDKGIGGFRMDVIDLVGKIPDQEITGNGPKLHEYLQEMNQQTFGKHDLLTVGETWGATPEIAKLYSHPDRKELSMVFQFEHVGLDEVPGKSKWDLRPLVIQELKEVFNKWQTELGNDGWNSLFWNNHDLPRIVSRWGNDQHYRVESAKMLAILLHMMKGTPYIYQGEEIGMTNKPISSYEEIEDIESRNFYHNRLEKGYSEAEIFTSINAKGRDNARTPMQWDASKHAGFTTGTPWLSVNPNHTEINVADALANPDSIFYTYQQLVQLRKDHPLMVWGDFELLTDTSAEVFAYYRRYQGETWLVVANFSDQEQLFTNNHVVDNTIIRNYPQTELVTGDNHLAPYAAFVVKLGA</sequence>
<dbReference type="SUPFAM" id="SSF51445">
    <property type="entry name" value="(Trans)glycosidases"/>
    <property type="match status" value="1"/>
</dbReference>
<dbReference type="RefSeq" id="WP_136952597.1">
    <property type="nucleotide sequence ID" value="NZ_CP039712.1"/>
</dbReference>
<dbReference type="Gene3D" id="3.90.400.10">
    <property type="entry name" value="Oligo-1,6-glucosidase, Domain 2"/>
    <property type="match status" value="1"/>
</dbReference>
<dbReference type="FunFam" id="2.60.40.1180:FF:000007">
    <property type="entry name" value="Sucrose isomerase"/>
    <property type="match status" value="1"/>
</dbReference>
<dbReference type="FunFam" id="3.20.20.80:FF:000064">
    <property type="entry name" value="Oligo-1,6-glucosidase"/>
    <property type="match status" value="2"/>
</dbReference>
<dbReference type="InterPro" id="IPR006047">
    <property type="entry name" value="GH13_cat_dom"/>
</dbReference>
<keyword evidence="3" id="KW-0326">Glycosidase</keyword>
<dbReference type="InterPro" id="IPR017853">
    <property type="entry name" value="GH"/>
</dbReference>
<dbReference type="PANTHER" id="PTHR10357">
    <property type="entry name" value="ALPHA-AMYLASE FAMILY MEMBER"/>
    <property type="match status" value="1"/>
</dbReference>
<accession>A0A4D7CSR0</accession>
<reference evidence="4 5" key="1">
    <citation type="submission" date="2019-04" db="EMBL/GenBank/DDBJ databases">
        <title>Vagococcus sp. nov., isolated from faeces of yaks (Bos grunniens).</title>
        <authorList>
            <person name="Ge Y."/>
        </authorList>
    </citation>
    <scope>NUCLEOTIDE SEQUENCE [LARGE SCALE GENOMIC DNA]</scope>
    <source>
        <strain evidence="4 5">MN-17</strain>
    </source>
</reference>
<keyword evidence="5" id="KW-1185">Reference proteome</keyword>
<dbReference type="FunFam" id="3.90.400.10:FF:000002">
    <property type="entry name" value="Sucrose isomerase"/>
    <property type="match status" value="1"/>
</dbReference>